<proteinExistence type="predicted"/>
<keyword evidence="4" id="KW-1185">Reference proteome</keyword>
<feature type="transmembrane region" description="Helical" evidence="2">
    <location>
        <begin position="349"/>
        <end position="370"/>
    </location>
</feature>
<evidence type="ECO:0000256" key="2">
    <source>
        <dbReference type="SAM" id="Phobius"/>
    </source>
</evidence>
<reference evidence="3 4" key="1">
    <citation type="submission" date="2018-03" db="EMBL/GenBank/DDBJ databases">
        <title>Comparative genomics illustrates the genes involved in a hyperalkaliphilic mechanisms of Serpentinomonas isolated from highly-alkaline calcium-rich serpentinized springs.</title>
        <authorList>
            <person name="Suzuki S."/>
            <person name="Ishii S."/>
            <person name="Walworth N."/>
            <person name="Bird L."/>
            <person name="Kuenen J.G."/>
            <person name="Nealson K.H."/>
        </authorList>
    </citation>
    <scope>NUCLEOTIDE SEQUENCE [LARGE SCALE GENOMIC DNA]</scope>
    <source>
        <strain evidence="3 4">P1</strain>
    </source>
</reference>
<feature type="transmembrane region" description="Helical" evidence="2">
    <location>
        <begin position="606"/>
        <end position="629"/>
    </location>
</feature>
<dbReference type="EMBL" id="PVLQ01000045">
    <property type="protein sequence ID" value="PRD64811.1"/>
    <property type="molecule type" value="Genomic_DNA"/>
</dbReference>
<name>A0A2S9K2X9_9BURK</name>
<feature type="transmembrane region" description="Helical" evidence="2">
    <location>
        <begin position="486"/>
        <end position="511"/>
    </location>
</feature>
<feature type="transmembrane region" description="Helical" evidence="2">
    <location>
        <begin position="377"/>
        <end position="398"/>
    </location>
</feature>
<dbReference type="Proteomes" id="UP000238589">
    <property type="component" value="Unassembled WGS sequence"/>
</dbReference>
<keyword evidence="2" id="KW-1133">Transmembrane helix</keyword>
<dbReference type="OrthoDB" id="5688397at2"/>
<protein>
    <submittedName>
        <fullName evidence="3">Recombinase</fullName>
    </submittedName>
</protein>
<feature type="region of interest" description="Disordered" evidence="1">
    <location>
        <begin position="675"/>
        <end position="694"/>
    </location>
</feature>
<evidence type="ECO:0000313" key="4">
    <source>
        <dbReference type="Proteomes" id="UP000238589"/>
    </source>
</evidence>
<dbReference type="InterPro" id="IPR011385">
    <property type="entry name" value="Site-sp_rcmbase"/>
</dbReference>
<feature type="transmembrane region" description="Helical" evidence="2">
    <location>
        <begin position="582"/>
        <end position="600"/>
    </location>
</feature>
<dbReference type="PIRSF" id="PIRSF015380">
    <property type="entry name" value="Site-sp_rcmb"/>
    <property type="match status" value="1"/>
</dbReference>
<keyword evidence="2" id="KW-0472">Membrane</keyword>
<sequence>MTWQDPSPEALLAGLDPDAGQAERHLWLIALIEWLRGPEADVPATLKRLGALLDAAEADPGWLARWQLWWRRLRQDLDLAPLLADFGFASQSAFMTELGHRIRRKLLPSSPVTSDMGELFGLLFHDPLDARWLAALPARQLEQLGTLLGSEPEPRGTPGDRPASRLSGWEQTLMDALSFCIGQISATGFRPELRSRMSVEARQARSFQDLPMALENFRRAAATQGLDSAEARAQLPELHRLLDEARQAAYSVYAHLEEHGISVGIVFRLRQLRERVLRATTLLDCLLSEQRPRTTARLIAHLVQVGHESRSIRALISTSTQLTAARVAERSAESGEHYITRNWDEYRDMLLRAGGGGAVMGFTTWFKFLLGGLALSAFWGGLAAGLNYAIAFVLIQLLHLTVATKQPAVTAPAMVAKLRDLRSREGVLRFVDEVAHLFRSQVAAIIGNLALVIPVVALISTALWLTTDAPMLTPEKARYVIDSHQLLGPTLLFAAMTGLLLFASSIIAGWVENWFVLHKLDSALAYHPAITRRLGKRLAQRCSHFMRTHVSGLAANISLGLLLGLVPAVAGFFGLELEVRHVTLVTGQLTAAVMALGWTVLLEPAFWSAVAATLLVGPINLAVSFYLAFRLALKARSVSDVNRQRIQGAIRHRLRRAPLSFLWPVSAQQETQVHADADIAPPENNEDEPPDGRV</sequence>
<feature type="transmembrane region" description="Helical" evidence="2">
    <location>
        <begin position="553"/>
        <end position="575"/>
    </location>
</feature>
<evidence type="ECO:0000256" key="1">
    <source>
        <dbReference type="SAM" id="MobiDB-lite"/>
    </source>
</evidence>
<accession>A0A2S9K2X9</accession>
<evidence type="ECO:0000313" key="3">
    <source>
        <dbReference type="EMBL" id="PRD64811.1"/>
    </source>
</evidence>
<dbReference type="AlphaFoldDB" id="A0A2S9K2X9"/>
<keyword evidence="2" id="KW-0812">Transmembrane</keyword>
<feature type="compositionally biased region" description="Acidic residues" evidence="1">
    <location>
        <begin position="684"/>
        <end position="694"/>
    </location>
</feature>
<comment type="caution">
    <text evidence="3">The sequence shown here is derived from an EMBL/GenBank/DDBJ whole genome shotgun (WGS) entry which is preliminary data.</text>
</comment>
<feature type="transmembrane region" description="Helical" evidence="2">
    <location>
        <begin position="442"/>
        <end position="465"/>
    </location>
</feature>
<gene>
    <name evidence="3" type="ORF">C6P64_12505</name>
</gene>
<organism evidence="3 4">
    <name type="scientific">Malikia granosa</name>
    <dbReference type="NCBI Taxonomy" id="263067"/>
    <lineage>
        <taxon>Bacteria</taxon>
        <taxon>Pseudomonadati</taxon>
        <taxon>Pseudomonadota</taxon>
        <taxon>Betaproteobacteria</taxon>
        <taxon>Burkholderiales</taxon>
        <taxon>Comamonadaceae</taxon>
        <taxon>Malikia</taxon>
    </lineage>
</organism>
<dbReference type="Pfam" id="PF10136">
    <property type="entry name" value="SpecificRecomb"/>
    <property type="match status" value="1"/>
</dbReference>
<dbReference type="RefSeq" id="WP_105748903.1">
    <property type="nucleotide sequence ID" value="NZ_PVLQ01000045.1"/>
</dbReference>